<keyword evidence="7 10" id="KW-1133">Transmembrane helix</keyword>
<dbReference type="InterPro" id="IPR013105">
    <property type="entry name" value="TPR_2"/>
</dbReference>
<evidence type="ECO:0000256" key="10">
    <source>
        <dbReference type="SAM" id="Phobius"/>
    </source>
</evidence>
<dbReference type="Pfam" id="PF01694">
    <property type="entry name" value="Rhomboid"/>
    <property type="match status" value="1"/>
</dbReference>
<feature type="repeat" description="TPR" evidence="9">
    <location>
        <begin position="439"/>
        <end position="472"/>
    </location>
</feature>
<keyword evidence="8 10" id="KW-0472">Membrane</keyword>
<feature type="transmembrane region" description="Helical" evidence="10">
    <location>
        <begin position="190"/>
        <end position="208"/>
    </location>
</feature>
<comment type="subcellular location">
    <subcellularLocation>
        <location evidence="1">Membrane</location>
        <topology evidence="1">Multi-pass membrane protein</topology>
    </subcellularLocation>
</comment>
<feature type="transmembrane region" description="Helical" evidence="10">
    <location>
        <begin position="329"/>
        <end position="344"/>
    </location>
</feature>
<comment type="caution">
    <text evidence="12">The sequence shown here is derived from an EMBL/GenBank/DDBJ whole genome shotgun (WGS) entry which is preliminary data.</text>
</comment>
<accession>A0A135L4V5</accession>
<proteinExistence type="inferred from homology"/>
<dbReference type="PANTHER" id="PTHR43731:SF14">
    <property type="entry name" value="PRESENILIN-ASSOCIATED RHOMBOID-LIKE PROTEIN, MITOCHONDRIAL"/>
    <property type="match status" value="1"/>
</dbReference>
<feature type="transmembrane region" description="Helical" evidence="10">
    <location>
        <begin position="298"/>
        <end position="317"/>
    </location>
</feature>
<dbReference type="OrthoDB" id="9813074at2"/>
<feature type="transmembrane region" description="Helical" evidence="10">
    <location>
        <begin position="376"/>
        <end position="397"/>
    </location>
</feature>
<dbReference type="InterPro" id="IPR022764">
    <property type="entry name" value="Peptidase_S54_rhomboid_dom"/>
</dbReference>
<keyword evidence="3 10" id="KW-0812">Transmembrane</keyword>
<reference evidence="12 13" key="1">
    <citation type="submission" date="2016-02" db="EMBL/GenBank/DDBJ databases">
        <title>Draft Genome for Tepidibacillus decaturensis nov. sp. Strain Z9, an Anaerobic, Moderately Thermophilic and Heterotrophic Bacterium from Deep Subsurface of the Illinois Basin, USA.</title>
        <authorList>
            <person name="Dong Y."/>
            <person name="Chang J.Y."/>
            <person name="Sanford R."/>
            <person name="Fouke B.W."/>
        </authorList>
    </citation>
    <scope>NUCLEOTIDE SEQUENCE [LARGE SCALE GENOMIC DNA]</scope>
    <source>
        <strain evidence="12 13">Z9</strain>
    </source>
</reference>
<evidence type="ECO:0000256" key="9">
    <source>
        <dbReference type="PROSITE-ProRule" id="PRU00339"/>
    </source>
</evidence>
<dbReference type="EMBL" id="LSKU01000001">
    <property type="protein sequence ID" value="KXG43960.1"/>
    <property type="molecule type" value="Genomic_DNA"/>
</dbReference>
<dbReference type="PROSITE" id="PS50005">
    <property type="entry name" value="TPR"/>
    <property type="match status" value="2"/>
</dbReference>
<dbReference type="InterPro" id="IPR035952">
    <property type="entry name" value="Rhomboid-like_sf"/>
</dbReference>
<dbReference type="PANTHER" id="PTHR43731">
    <property type="entry name" value="RHOMBOID PROTEASE"/>
    <property type="match status" value="1"/>
</dbReference>
<dbReference type="GO" id="GO:0016020">
    <property type="term" value="C:membrane"/>
    <property type="evidence" value="ECO:0007669"/>
    <property type="project" value="UniProtKB-SubCell"/>
</dbReference>
<feature type="repeat" description="TPR" evidence="9">
    <location>
        <begin position="473"/>
        <end position="506"/>
    </location>
</feature>
<organism evidence="12 13">
    <name type="scientific">Tepidibacillus decaturensis</name>
    <dbReference type="NCBI Taxonomy" id="1413211"/>
    <lineage>
        <taxon>Bacteria</taxon>
        <taxon>Bacillati</taxon>
        <taxon>Bacillota</taxon>
        <taxon>Bacilli</taxon>
        <taxon>Bacillales</taxon>
        <taxon>Bacillaceae</taxon>
        <taxon>Tepidibacillus</taxon>
    </lineage>
</organism>
<gene>
    <name evidence="12" type="ORF">U473_08020</name>
</gene>
<dbReference type="InterPro" id="IPR050925">
    <property type="entry name" value="Rhomboid_protease_S54"/>
</dbReference>
<dbReference type="AlphaFoldDB" id="A0A135L4V5"/>
<dbReference type="GO" id="GO:0004252">
    <property type="term" value="F:serine-type endopeptidase activity"/>
    <property type="evidence" value="ECO:0007669"/>
    <property type="project" value="InterPro"/>
</dbReference>
<dbReference type="InterPro" id="IPR011990">
    <property type="entry name" value="TPR-like_helical_dom_sf"/>
</dbReference>
<comment type="similarity">
    <text evidence="2">Belongs to the peptidase S54 family.</text>
</comment>
<evidence type="ECO:0000256" key="3">
    <source>
        <dbReference type="ARBA" id="ARBA00022692"/>
    </source>
</evidence>
<evidence type="ECO:0000256" key="7">
    <source>
        <dbReference type="ARBA" id="ARBA00022989"/>
    </source>
</evidence>
<dbReference type="SUPFAM" id="SSF144091">
    <property type="entry name" value="Rhomboid-like"/>
    <property type="match status" value="1"/>
</dbReference>
<dbReference type="Pfam" id="PF07719">
    <property type="entry name" value="TPR_2"/>
    <property type="match status" value="1"/>
</dbReference>
<evidence type="ECO:0000313" key="12">
    <source>
        <dbReference type="EMBL" id="KXG43960.1"/>
    </source>
</evidence>
<keyword evidence="5" id="KW-0378">Hydrolase</keyword>
<keyword evidence="6 9" id="KW-0802">TPR repeat</keyword>
<keyword evidence="4" id="KW-0677">Repeat</keyword>
<dbReference type="Gene3D" id="1.25.40.10">
    <property type="entry name" value="Tetratricopeptide repeat domain"/>
    <property type="match status" value="1"/>
</dbReference>
<dbReference type="STRING" id="1413211.U473_08020"/>
<feature type="transmembrane region" description="Helical" evidence="10">
    <location>
        <begin position="273"/>
        <end position="292"/>
    </location>
</feature>
<dbReference type="Pfam" id="PF13432">
    <property type="entry name" value="TPR_16"/>
    <property type="match status" value="1"/>
</dbReference>
<dbReference type="Gene3D" id="1.20.1540.10">
    <property type="entry name" value="Rhomboid-like"/>
    <property type="match status" value="1"/>
</dbReference>
<dbReference type="SMART" id="SM00028">
    <property type="entry name" value="TPR"/>
    <property type="match status" value="3"/>
</dbReference>
<dbReference type="Proteomes" id="UP000070352">
    <property type="component" value="Unassembled WGS sequence"/>
</dbReference>
<name>A0A135L4V5_9BACI</name>
<keyword evidence="13" id="KW-1185">Reference proteome</keyword>
<feature type="transmembrane region" description="Helical" evidence="10">
    <location>
        <begin position="350"/>
        <end position="369"/>
    </location>
</feature>
<evidence type="ECO:0000256" key="2">
    <source>
        <dbReference type="ARBA" id="ARBA00009045"/>
    </source>
</evidence>
<dbReference type="SUPFAM" id="SSF48452">
    <property type="entry name" value="TPR-like"/>
    <property type="match status" value="1"/>
</dbReference>
<evidence type="ECO:0000256" key="5">
    <source>
        <dbReference type="ARBA" id="ARBA00022801"/>
    </source>
</evidence>
<dbReference type="RefSeq" id="WP_068725108.1">
    <property type="nucleotide sequence ID" value="NZ_LSKU01000001.1"/>
</dbReference>
<sequence length="517" mass="59298">MISSKDYMWSVAANLIREQDFSLFHIEDQLGINDHFPTLHFINNVGRRYLYLRLISIDFIWPNHLQQEMEQAVIKADQISRQVSANRMDFFNIYLFQAIPSYEIQQMIAQSSKTLGNHLDLFFGYVDLENQQLGIPEGTFEYLKITKEPFVDSFSNPISIEPEQLIEEMKEIQKRKEEEYKQVFQFGKPILTYFLIAINAVFFFLMTLKGGSTNTEVLLDFGAKESFLITQGEYWRLFTPIFLHIGFLHFALNNVALHYLGQMTERIYGSTRFLLIYLFAGIIGNISSFLFAPNNIGAGASGAIFGLFGALLYFGYVNPDLFFRTMGKDIISVIMVNLVFGMVVPNIDNYAHLGGLIGGFLIAAIVHLPNQKHNKWLVTLTATMILLIVSVSTWWGINGREVKGSEALLLKGEKALQNNNLNEAHTLFNQLVKSYPDNPYAHYYFASTLLKEGQLEQAAAYYQKSLELQPKLYQAHYYLALISIFEKNEQEAIQHLQKALEINPDFNEAKQLLKEIQ</sequence>
<evidence type="ECO:0000313" key="13">
    <source>
        <dbReference type="Proteomes" id="UP000070352"/>
    </source>
</evidence>
<feature type="domain" description="Peptidase S54 rhomboid" evidence="11">
    <location>
        <begin position="232"/>
        <end position="367"/>
    </location>
</feature>
<dbReference type="InterPro" id="IPR019734">
    <property type="entry name" value="TPR_rpt"/>
</dbReference>
<evidence type="ECO:0000256" key="1">
    <source>
        <dbReference type="ARBA" id="ARBA00004141"/>
    </source>
</evidence>
<evidence type="ECO:0000256" key="6">
    <source>
        <dbReference type="ARBA" id="ARBA00022803"/>
    </source>
</evidence>
<feature type="transmembrane region" description="Helical" evidence="10">
    <location>
        <begin position="241"/>
        <end position="261"/>
    </location>
</feature>
<evidence type="ECO:0000259" key="11">
    <source>
        <dbReference type="Pfam" id="PF01694"/>
    </source>
</evidence>
<protein>
    <recommendedName>
        <fullName evidence="11">Peptidase S54 rhomboid domain-containing protein</fullName>
    </recommendedName>
</protein>
<evidence type="ECO:0000256" key="8">
    <source>
        <dbReference type="ARBA" id="ARBA00023136"/>
    </source>
</evidence>
<evidence type="ECO:0000256" key="4">
    <source>
        <dbReference type="ARBA" id="ARBA00022737"/>
    </source>
</evidence>